<feature type="domain" description="Fumarylacetoacetase-like C-terminal" evidence="3">
    <location>
        <begin position="87"/>
        <end position="291"/>
    </location>
</feature>
<dbReference type="InterPro" id="IPR051121">
    <property type="entry name" value="FAH"/>
</dbReference>
<evidence type="ECO:0000313" key="5">
    <source>
        <dbReference type="Proteomes" id="UP000196084"/>
    </source>
</evidence>
<dbReference type="GO" id="GO:0046872">
    <property type="term" value="F:metal ion binding"/>
    <property type="evidence" value="ECO:0007669"/>
    <property type="project" value="UniProtKB-KW"/>
</dbReference>
<dbReference type="AlphaFoldDB" id="A0A202E567"/>
<keyword evidence="5" id="KW-1185">Reference proteome</keyword>
<sequence length="295" mass="32195">MRLGQYSTTTAEQSWCGVPTDDDTIINLSEAGSEAGLEIPRSSSEFLATWQWQRKAELALEYAQETGTGVYDADDVTRHAPVDDPGKVVCVGLNYRDHAEEGDNPIPDEPVLFSKFPTTVNDPDGTISWDPDLTEKVDYEAELVVVIGEEARRVEPEDAFDHVAGYLVGNDVSARDLQHGDGQWVRGKSLDGFAPIGPELVTADEVEDPHDLEIWADVNGERLQESTTANFIFGIDELVSFCSQAFTLEPGDLLFTGTPPGVGVYREPPVLLEDGDSVTIGVEELGELTNDCAFE</sequence>
<evidence type="ECO:0000313" key="4">
    <source>
        <dbReference type="EMBL" id="OVE83040.1"/>
    </source>
</evidence>
<dbReference type="PANTHER" id="PTHR42796">
    <property type="entry name" value="FUMARYLACETOACETATE HYDROLASE DOMAIN-CONTAINING PROTEIN 2A-RELATED"/>
    <property type="match status" value="1"/>
</dbReference>
<dbReference type="EMBL" id="MWPH01000004">
    <property type="protein sequence ID" value="OVE83040.1"/>
    <property type="molecule type" value="Genomic_DNA"/>
</dbReference>
<dbReference type="GO" id="GO:0016853">
    <property type="term" value="F:isomerase activity"/>
    <property type="evidence" value="ECO:0007669"/>
    <property type="project" value="UniProtKB-KW"/>
</dbReference>
<dbReference type="Gene3D" id="3.90.850.10">
    <property type="entry name" value="Fumarylacetoacetase-like, C-terminal domain"/>
    <property type="match status" value="1"/>
</dbReference>
<accession>A0A202E567</accession>
<dbReference type="RefSeq" id="WP_087715442.1">
    <property type="nucleotide sequence ID" value="NZ_MWPH01000004.1"/>
</dbReference>
<keyword evidence="4" id="KW-0413">Isomerase</keyword>
<comment type="caution">
    <text evidence="4">The sequence shown here is derived from an EMBL/GenBank/DDBJ whole genome shotgun (WGS) entry which is preliminary data.</text>
</comment>
<reference evidence="4 5" key="1">
    <citation type="submission" date="2017-02" db="EMBL/GenBank/DDBJ databases">
        <title>Natronthermophilus aegyptiacus gen. nov.,sp. nov., an aerobic, extremely halophilic alkalithermophilic archaeon isolated from the athalassohaline Wadi An Natrun, Egypt.</title>
        <authorList>
            <person name="Zhao B."/>
        </authorList>
    </citation>
    <scope>NUCLEOTIDE SEQUENCE [LARGE SCALE GENOMIC DNA]</scope>
    <source>
        <strain evidence="4 5">CGMCC 1.3597</strain>
    </source>
</reference>
<proteinExistence type="inferred from homology"/>
<comment type="similarity">
    <text evidence="1">Belongs to the FAH family.</text>
</comment>
<dbReference type="GO" id="GO:0019752">
    <property type="term" value="P:carboxylic acid metabolic process"/>
    <property type="evidence" value="ECO:0007669"/>
    <property type="project" value="UniProtKB-ARBA"/>
</dbReference>
<dbReference type="OrthoDB" id="6242at2157"/>
<dbReference type="InterPro" id="IPR036663">
    <property type="entry name" value="Fumarylacetoacetase_C_sf"/>
</dbReference>
<evidence type="ECO:0000256" key="2">
    <source>
        <dbReference type="ARBA" id="ARBA00022723"/>
    </source>
</evidence>
<dbReference type="FunFam" id="3.90.850.10:FF:000002">
    <property type="entry name" value="2-hydroxyhepta-2,4-diene-1,7-dioate isomerase"/>
    <property type="match status" value="1"/>
</dbReference>
<dbReference type="Proteomes" id="UP000196084">
    <property type="component" value="Unassembled WGS sequence"/>
</dbReference>
<dbReference type="SUPFAM" id="SSF56529">
    <property type="entry name" value="FAH"/>
    <property type="match status" value="1"/>
</dbReference>
<name>A0A202E567_9EURY</name>
<organism evidence="4 5">
    <name type="scientific">Natronolimnobius baerhuensis</name>
    <dbReference type="NCBI Taxonomy" id="253108"/>
    <lineage>
        <taxon>Archaea</taxon>
        <taxon>Methanobacteriati</taxon>
        <taxon>Methanobacteriota</taxon>
        <taxon>Stenosarchaea group</taxon>
        <taxon>Halobacteria</taxon>
        <taxon>Halobacteriales</taxon>
        <taxon>Natrialbaceae</taxon>
        <taxon>Natronolimnobius</taxon>
    </lineage>
</organism>
<evidence type="ECO:0000256" key="1">
    <source>
        <dbReference type="ARBA" id="ARBA00010211"/>
    </source>
</evidence>
<dbReference type="InterPro" id="IPR011234">
    <property type="entry name" value="Fumarylacetoacetase-like_C"/>
</dbReference>
<dbReference type="Pfam" id="PF01557">
    <property type="entry name" value="FAA_hydrolase"/>
    <property type="match status" value="1"/>
</dbReference>
<protein>
    <submittedName>
        <fullName evidence="4">5-carboxymethyl-2-hydroxymuconate isomerase</fullName>
    </submittedName>
</protein>
<dbReference type="PANTHER" id="PTHR42796:SF4">
    <property type="entry name" value="FUMARYLACETOACETATE HYDROLASE DOMAIN-CONTAINING PROTEIN 2A"/>
    <property type="match status" value="1"/>
</dbReference>
<keyword evidence="2" id="KW-0479">Metal-binding</keyword>
<evidence type="ECO:0000259" key="3">
    <source>
        <dbReference type="Pfam" id="PF01557"/>
    </source>
</evidence>
<gene>
    <name evidence="4" type="ORF">B2G88_16605</name>
</gene>